<dbReference type="PANTHER" id="PTHR35339:SF3">
    <property type="entry name" value="DUF2264 DOMAIN-CONTAINING PROTEIN"/>
    <property type="match status" value="1"/>
</dbReference>
<dbReference type="EMBL" id="LT629690">
    <property type="protein sequence ID" value="SDF56948.1"/>
    <property type="molecule type" value="Genomic_DNA"/>
</dbReference>
<evidence type="ECO:0000259" key="1">
    <source>
        <dbReference type="Pfam" id="PF10022"/>
    </source>
</evidence>
<gene>
    <name evidence="2" type="ORF">SAMN05444167_2706</name>
</gene>
<proteinExistence type="predicted"/>
<sequence length="415" mass="45576">MNRRNFLGSAALAAIAPAFGNAQTHDAGVGHADDRSTWLNWVEKVSEPVLSSLSKRELRKTMPVEAVKGHEAERAIGTHLEALGRLMMGLAPWLELDASSGESARETKLRERYRTMAKEAIASAVDPASPDYMRFGDSSQTVVDASFLALAMLRAPKQLIDTLSPNTKQQLIAAMIAERKVLTGLNNWVLFSAMDEALLFRLGTDYDKMRVAYALNSLHSWYKGDGLYGDGPDFHADNYNSYVMQPYLLMLMQVLGDEAAVWKSMREEIAKHATRYASIQERMIGPDGTFPVLGRSITYRAGAFQLLADVSLRGLLDQHVKPSQVRGALTAVQRRTLNAPGTFDSKGWLQIGLAGHQPSLGETYISTGSLYLCSAAWLPLGLAHSHPFWSDADAAWTQKKVWAGEDLPADHAITG</sequence>
<dbReference type="InterPro" id="IPR049349">
    <property type="entry name" value="DUF2264_N"/>
</dbReference>
<dbReference type="InterPro" id="IPR016624">
    <property type="entry name" value="UCP014753"/>
</dbReference>
<dbReference type="PANTHER" id="PTHR35339">
    <property type="entry name" value="LINALOOL DEHYDRATASE_ISOMERASE DOMAIN-CONTAINING PROTEIN"/>
    <property type="match status" value="1"/>
</dbReference>
<evidence type="ECO:0000313" key="3">
    <source>
        <dbReference type="Proteomes" id="UP000182427"/>
    </source>
</evidence>
<dbReference type="Pfam" id="PF10022">
    <property type="entry name" value="DUF2264"/>
    <property type="match status" value="1"/>
</dbReference>
<accession>A0A1G7M568</accession>
<reference evidence="2 3" key="1">
    <citation type="submission" date="2016-10" db="EMBL/GenBank/DDBJ databases">
        <authorList>
            <person name="de Groot N.N."/>
        </authorList>
    </citation>
    <scope>NUCLEOTIDE SEQUENCE [LARGE SCALE GENOMIC DNA]</scope>
    <source>
        <strain evidence="2 3">GAS232</strain>
    </source>
</reference>
<keyword evidence="3" id="KW-1185">Reference proteome</keyword>
<organism evidence="2 3">
    <name type="scientific">Terriglobus roseus</name>
    <dbReference type="NCBI Taxonomy" id="392734"/>
    <lineage>
        <taxon>Bacteria</taxon>
        <taxon>Pseudomonadati</taxon>
        <taxon>Acidobacteriota</taxon>
        <taxon>Terriglobia</taxon>
        <taxon>Terriglobales</taxon>
        <taxon>Acidobacteriaceae</taxon>
        <taxon>Terriglobus</taxon>
    </lineage>
</organism>
<name>A0A1G7M568_9BACT</name>
<evidence type="ECO:0000313" key="2">
    <source>
        <dbReference type="EMBL" id="SDF56948.1"/>
    </source>
</evidence>
<protein>
    <recommendedName>
        <fullName evidence="1">DUF2264 domain-containing protein</fullName>
    </recommendedName>
</protein>
<dbReference type="PIRSF" id="PIRSF014753">
    <property type="entry name" value="UCP014753"/>
    <property type="match status" value="1"/>
</dbReference>
<dbReference type="Proteomes" id="UP000182427">
    <property type="component" value="Chromosome I"/>
</dbReference>
<feature type="domain" description="DUF2264" evidence="1">
    <location>
        <begin position="34"/>
        <end position="396"/>
    </location>
</feature>
<dbReference type="AlphaFoldDB" id="A0A1G7M568"/>
<dbReference type="RefSeq" id="WP_083345603.1">
    <property type="nucleotide sequence ID" value="NZ_LT629690.1"/>
</dbReference>
<dbReference type="OrthoDB" id="9813465at2"/>